<sequence length="158" mass="18514">MLVYHPAFDLYHAVCRFLKLLYLTKDKSYATEHIKLIDYFVVFPGEITKMQLPLEYRSYRKLFKVNPYEDVYNGPIVFRQLQGYQDSALQAMSAYAFIDPLLYRKGEVKLSDKFFGEEIDMLVSQPIENAVLAEFVNQVLLKMPYEGSIGLKERSKLF</sequence>
<dbReference type="InterPro" id="IPR046901">
    <property type="entry name" value="ABC-3C_MC5"/>
</dbReference>
<dbReference type="Proteomes" id="UP000625631">
    <property type="component" value="Unassembled WGS sequence"/>
</dbReference>
<dbReference type="Pfam" id="PF20291">
    <property type="entry name" value="MC5"/>
    <property type="match status" value="1"/>
</dbReference>
<organism evidence="1 2">
    <name type="scientific">Hymenobacter negativus</name>
    <dbReference type="NCBI Taxonomy" id="2795026"/>
    <lineage>
        <taxon>Bacteria</taxon>
        <taxon>Pseudomonadati</taxon>
        <taxon>Bacteroidota</taxon>
        <taxon>Cytophagia</taxon>
        <taxon>Cytophagales</taxon>
        <taxon>Hymenobacteraceae</taxon>
        <taxon>Hymenobacter</taxon>
    </lineage>
</organism>
<gene>
    <name evidence="1" type="ORF">I7X13_07605</name>
</gene>
<evidence type="ECO:0000313" key="2">
    <source>
        <dbReference type="Proteomes" id="UP000625631"/>
    </source>
</evidence>
<proteinExistence type="predicted"/>
<evidence type="ECO:0000313" key="1">
    <source>
        <dbReference type="EMBL" id="MBH8557907.1"/>
    </source>
</evidence>
<protein>
    <submittedName>
        <fullName evidence="1">Uncharacterized protein</fullName>
    </submittedName>
</protein>
<comment type="caution">
    <text evidence="1">The sequence shown here is derived from an EMBL/GenBank/DDBJ whole genome shotgun (WGS) entry which is preliminary data.</text>
</comment>
<accession>A0ABS0Q5Y6</accession>
<name>A0ABS0Q5Y6_9BACT</name>
<reference evidence="1 2" key="1">
    <citation type="submission" date="2020-12" db="EMBL/GenBank/DDBJ databases">
        <title>Hymenobacter sp.</title>
        <authorList>
            <person name="Kim M.K."/>
        </authorList>
    </citation>
    <scope>NUCLEOTIDE SEQUENCE [LARGE SCALE GENOMIC DNA]</scope>
    <source>
        <strain evidence="1 2">BT442</strain>
    </source>
</reference>
<keyword evidence="2" id="KW-1185">Reference proteome</keyword>
<dbReference type="EMBL" id="JAEDAE010000002">
    <property type="protein sequence ID" value="MBH8557907.1"/>
    <property type="molecule type" value="Genomic_DNA"/>
</dbReference>
<dbReference type="RefSeq" id="WP_198075009.1">
    <property type="nucleotide sequence ID" value="NZ_JAEDAE010000002.1"/>
</dbReference>